<dbReference type="GO" id="GO:0016020">
    <property type="term" value="C:membrane"/>
    <property type="evidence" value="ECO:0007669"/>
    <property type="project" value="UniProtKB-SubCell"/>
</dbReference>
<dbReference type="PANTHER" id="PTHR34001:SF3">
    <property type="entry name" value="BLL7405 PROTEIN"/>
    <property type="match status" value="1"/>
</dbReference>
<organism evidence="7 8">
    <name type="scientific">Qipengyuania flava</name>
    <dbReference type="NCBI Taxonomy" id="192812"/>
    <lineage>
        <taxon>Bacteria</taxon>
        <taxon>Pseudomonadati</taxon>
        <taxon>Pseudomonadota</taxon>
        <taxon>Alphaproteobacteria</taxon>
        <taxon>Sphingomonadales</taxon>
        <taxon>Erythrobacteraceae</taxon>
        <taxon>Qipengyuania</taxon>
    </lineage>
</organism>
<proteinExistence type="inferred from homology"/>
<reference evidence="7 8" key="1">
    <citation type="submission" date="2019-01" db="EMBL/GenBank/DDBJ databases">
        <title>Complete genome sequence of Erythrobacter flavus KJ5.</title>
        <authorList>
            <person name="Kanesaki Y."/>
            <person name="Brotosudarmo T."/>
            <person name="Moriuchi R."/>
            <person name="Awai K."/>
        </authorList>
    </citation>
    <scope>NUCLEOTIDE SEQUENCE [LARGE SCALE GENOMIC DNA]</scope>
    <source>
        <strain evidence="7 8">KJ5</strain>
    </source>
</reference>
<comment type="similarity">
    <text evidence="4">Belongs to the Omp25/RopB family.</text>
</comment>
<dbReference type="AlphaFoldDB" id="A0A3T1CG12"/>
<comment type="subcellular location">
    <subcellularLocation>
        <location evidence="1">Membrane</location>
    </subcellularLocation>
</comment>
<evidence type="ECO:0000256" key="3">
    <source>
        <dbReference type="ARBA" id="ARBA00023136"/>
    </source>
</evidence>
<accession>A0A3T1CG12</accession>
<dbReference type="Pfam" id="PF13505">
    <property type="entry name" value="OMP_b-brl"/>
    <property type="match status" value="1"/>
</dbReference>
<feature type="domain" description="Outer membrane protein beta-barrel" evidence="6">
    <location>
        <begin position="10"/>
        <end position="229"/>
    </location>
</feature>
<evidence type="ECO:0000259" key="6">
    <source>
        <dbReference type="Pfam" id="PF13505"/>
    </source>
</evidence>
<evidence type="ECO:0000256" key="5">
    <source>
        <dbReference type="SAM" id="SignalP"/>
    </source>
</evidence>
<evidence type="ECO:0000313" key="8">
    <source>
        <dbReference type="Proteomes" id="UP000290057"/>
    </source>
</evidence>
<evidence type="ECO:0000313" key="7">
    <source>
        <dbReference type="EMBL" id="BBI19868.1"/>
    </source>
</evidence>
<protein>
    <recommendedName>
        <fullName evidence="6">Outer membrane protein beta-barrel domain-containing protein</fullName>
    </recommendedName>
</protein>
<dbReference type="InterPro" id="IPR011250">
    <property type="entry name" value="OMP/PagP_B-barrel"/>
</dbReference>
<evidence type="ECO:0000256" key="1">
    <source>
        <dbReference type="ARBA" id="ARBA00004370"/>
    </source>
</evidence>
<dbReference type="InterPro" id="IPR027385">
    <property type="entry name" value="Beta-barrel_OMP"/>
</dbReference>
<dbReference type="SUPFAM" id="SSF56925">
    <property type="entry name" value="OMPA-like"/>
    <property type="match status" value="1"/>
</dbReference>
<evidence type="ECO:0000256" key="4">
    <source>
        <dbReference type="ARBA" id="ARBA00038306"/>
    </source>
</evidence>
<dbReference type="Proteomes" id="UP000290057">
    <property type="component" value="Chromosome"/>
</dbReference>
<keyword evidence="8" id="KW-1185">Reference proteome</keyword>
<dbReference type="EMBL" id="AP019389">
    <property type="protein sequence ID" value="BBI19868.1"/>
    <property type="molecule type" value="Genomic_DNA"/>
</dbReference>
<dbReference type="Gene3D" id="2.40.160.20">
    <property type="match status" value="1"/>
</dbReference>
<dbReference type="InterPro" id="IPR051692">
    <property type="entry name" value="OMP-like"/>
</dbReference>
<dbReference type="PANTHER" id="PTHR34001">
    <property type="entry name" value="BLL7405 PROTEIN"/>
    <property type="match status" value="1"/>
</dbReference>
<name>A0A3T1CG12_9SPHN</name>
<keyword evidence="3" id="KW-0472">Membrane</keyword>
<keyword evidence="2 5" id="KW-0732">Signal</keyword>
<feature type="signal peptide" evidence="5">
    <location>
        <begin position="1"/>
        <end position="21"/>
    </location>
</feature>
<evidence type="ECO:0000256" key="2">
    <source>
        <dbReference type="ARBA" id="ARBA00022729"/>
    </source>
</evidence>
<gene>
    <name evidence="7" type="ORF">EKJ_07150</name>
</gene>
<sequence>MREFSALLASLAAMAATPAIAQDTSGNFDGFHVEAVAGYDIVEISIDEDVFGETLSDDQGGFAYGVAAGYDVSIGGTLLGVEIEYADSGIGIEDSYVGDLLGSEVDIAASLDAGRDLYAGIRLGGQLSDRSLVYVKAGYTNARAKFSMTGTVDGETFADSASATFDGLRLGVGSEFAFSKNAFAKVEYRLSMYGDGEAEMDGENADIGEIFEYGDLNRHQIVLGLGMRF</sequence>
<feature type="chain" id="PRO_5019334594" description="Outer membrane protein beta-barrel domain-containing protein" evidence="5">
    <location>
        <begin position="22"/>
        <end position="229"/>
    </location>
</feature>